<dbReference type="PANTHER" id="PTHR42737:SF2">
    <property type="entry name" value="GLUTATHIONE REDUCTASE"/>
    <property type="match status" value="1"/>
</dbReference>
<organism evidence="17 18">
    <name type="scientific">Ostreococcus lucimarinus (strain CCE9901)</name>
    <dbReference type="NCBI Taxonomy" id="436017"/>
    <lineage>
        <taxon>Eukaryota</taxon>
        <taxon>Viridiplantae</taxon>
        <taxon>Chlorophyta</taxon>
        <taxon>Mamiellophyceae</taxon>
        <taxon>Mamiellales</taxon>
        <taxon>Bathycoccaceae</taxon>
        <taxon>Ostreococcus</taxon>
    </lineage>
</organism>
<dbReference type="InterPro" id="IPR046952">
    <property type="entry name" value="GSHR/TRXR-like"/>
</dbReference>
<feature type="binding site" evidence="11">
    <location>
        <begin position="236"/>
        <end position="243"/>
    </location>
    <ligand>
        <name>NAD(+)</name>
        <dbReference type="ChEBI" id="CHEBI:57540"/>
    </ligand>
</feature>
<dbReference type="NCBIfam" id="NF004776">
    <property type="entry name" value="PRK06116.1"/>
    <property type="match status" value="1"/>
</dbReference>
<dbReference type="Pfam" id="PF07992">
    <property type="entry name" value="Pyr_redox_2"/>
    <property type="match status" value="1"/>
</dbReference>
<dbReference type="GO" id="GO:0005739">
    <property type="term" value="C:mitochondrion"/>
    <property type="evidence" value="ECO:0007669"/>
    <property type="project" value="TreeGrafter"/>
</dbReference>
<evidence type="ECO:0000256" key="9">
    <source>
        <dbReference type="ARBA" id="ARBA00049142"/>
    </source>
</evidence>
<dbReference type="NCBIfam" id="TIGR01424">
    <property type="entry name" value="gluta_reduc_2"/>
    <property type="match status" value="1"/>
</dbReference>
<keyword evidence="7" id="KW-1015">Disulfide bond</keyword>
<evidence type="ECO:0000256" key="8">
    <source>
        <dbReference type="ARBA" id="ARBA00023284"/>
    </source>
</evidence>
<keyword evidence="4 11" id="KW-0274">FAD</keyword>
<comment type="subunit">
    <text evidence="2">Homodimer.</text>
</comment>
<dbReference type="GO" id="GO:0034599">
    <property type="term" value="P:cellular response to oxidative stress"/>
    <property type="evidence" value="ECO:0007669"/>
    <property type="project" value="TreeGrafter"/>
</dbReference>
<dbReference type="STRING" id="436017.A4RSW2"/>
<dbReference type="Gene3D" id="3.50.50.60">
    <property type="entry name" value="FAD/NAD(P)-binding domain"/>
    <property type="match status" value="2"/>
</dbReference>
<protein>
    <recommendedName>
        <fullName evidence="14">Glutathione reductase</fullName>
        <shortName evidence="14">GRase</shortName>
        <ecNumber evidence="14">1.8.1.7</ecNumber>
    </recommendedName>
</protein>
<keyword evidence="18" id="KW-1185">Reference proteome</keyword>
<evidence type="ECO:0000256" key="10">
    <source>
        <dbReference type="PIRSR" id="PIRSR000350-2"/>
    </source>
</evidence>
<dbReference type="GO" id="GO:0004362">
    <property type="term" value="F:glutathione-disulfide reductase (NADPH) activity"/>
    <property type="evidence" value="ECO:0007669"/>
    <property type="project" value="UniProtKB-EC"/>
</dbReference>
<dbReference type="InterPro" id="IPR023753">
    <property type="entry name" value="FAD/NAD-binding_dom"/>
</dbReference>
<comment type="function">
    <text evidence="14">Catalyzes the reduction of glutathione disulfide (GSSG) to reduced glutathione (GSH).</text>
</comment>
<keyword evidence="6 13" id="KW-0560">Oxidoreductase</keyword>
<evidence type="ECO:0000256" key="7">
    <source>
        <dbReference type="ARBA" id="ARBA00023157"/>
    </source>
</evidence>
<keyword evidence="8 13" id="KW-0676">Redox-active center</keyword>
<dbReference type="OMA" id="VTMAPWG"/>
<evidence type="ECO:0000259" key="16">
    <source>
        <dbReference type="Pfam" id="PF07992"/>
    </source>
</evidence>
<feature type="binding site" evidence="11">
    <location>
        <position position="172"/>
    </location>
    <ligand>
        <name>FAD</name>
        <dbReference type="ChEBI" id="CHEBI:57692"/>
    </ligand>
</feature>
<evidence type="ECO:0000256" key="3">
    <source>
        <dbReference type="ARBA" id="ARBA00022630"/>
    </source>
</evidence>
<feature type="binding site" evidence="11">
    <location>
        <position position="109"/>
    </location>
    <ligand>
        <name>FAD</name>
        <dbReference type="ChEBI" id="CHEBI:57692"/>
    </ligand>
</feature>
<dbReference type="InterPro" id="IPR004099">
    <property type="entry name" value="Pyr_nucl-diS_OxRdtase_dimer"/>
</dbReference>
<dbReference type="InterPro" id="IPR006324">
    <property type="entry name" value="GSHR"/>
</dbReference>
<evidence type="ECO:0000259" key="15">
    <source>
        <dbReference type="Pfam" id="PF02852"/>
    </source>
</evidence>
<dbReference type="GO" id="GO:0005829">
    <property type="term" value="C:cytosol"/>
    <property type="evidence" value="ECO:0007669"/>
    <property type="project" value="TreeGrafter"/>
</dbReference>
<dbReference type="EMBL" id="CP000582">
    <property type="protein sequence ID" value="ABO94468.1"/>
    <property type="molecule type" value="Genomic_DNA"/>
</dbReference>
<keyword evidence="11" id="KW-0547">Nucleotide-binding</keyword>
<dbReference type="Gramene" id="ABO94468">
    <property type="protein sequence ID" value="ABO94468"/>
    <property type="gene ID" value="OSTLU_24082"/>
</dbReference>
<dbReference type="RefSeq" id="XP_001416175.1">
    <property type="nucleotide sequence ID" value="XM_001416138.1"/>
</dbReference>
<dbReference type="GO" id="GO:0045454">
    <property type="term" value="P:cell redox homeostasis"/>
    <property type="evidence" value="ECO:0007669"/>
    <property type="project" value="InterPro"/>
</dbReference>
<accession>A4RSW2</accession>
<reference evidence="17 18" key="1">
    <citation type="journal article" date="2007" name="Proc. Natl. Acad. Sci. U.S.A.">
        <title>The tiny eukaryote Ostreococcus provides genomic insights into the paradox of plankton speciation.</title>
        <authorList>
            <person name="Palenik B."/>
            <person name="Grimwood J."/>
            <person name="Aerts A."/>
            <person name="Rouze P."/>
            <person name="Salamov A."/>
            <person name="Putnam N."/>
            <person name="Dupont C."/>
            <person name="Jorgensen R."/>
            <person name="Derelle E."/>
            <person name="Rombauts S."/>
            <person name="Zhou K."/>
            <person name="Otillar R."/>
            <person name="Merchant S.S."/>
            <person name="Podell S."/>
            <person name="Gaasterland T."/>
            <person name="Napoli C."/>
            <person name="Gendler K."/>
            <person name="Manuell A."/>
            <person name="Tai V."/>
            <person name="Vallon O."/>
            <person name="Piganeau G."/>
            <person name="Jancek S."/>
            <person name="Heijde M."/>
            <person name="Jabbari K."/>
            <person name="Bowler C."/>
            <person name="Lohr M."/>
            <person name="Robbens S."/>
            <person name="Werner G."/>
            <person name="Dubchak I."/>
            <person name="Pazour G.J."/>
            <person name="Ren Q."/>
            <person name="Paulsen I."/>
            <person name="Delwiche C."/>
            <person name="Schmutz J."/>
            <person name="Rokhsar D."/>
            <person name="Van de Peer Y."/>
            <person name="Moreau H."/>
            <person name="Grigoriev I.V."/>
        </authorList>
    </citation>
    <scope>NUCLEOTIDE SEQUENCE [LARGE SCALE GENOMIC DNA]</scope>
    <source>
        <strain evidence="17 18">CCE9901</strain>
    </source>
</reference>
<dbReference type="PRINTS" id="PR00411">
    <property type="entry name" value="PNDRDTASEI"/>
</dbReference>
<sequence length="519" mass="55519">MLVAKLSSQGFNLVRFQKRTALRVVASAKNTEGARVMRTAAVRGASSEHGFDYDIFVIGGGSGGVRASRMASSAGAKVGLCEMPYDPISSDRTGGLGGTCVIRGCVPKKLFVFGSGFSADFEDASGFGWVLSEPKLDWKRLLDAKLKETERLNGIYERLLDGSGVTSYVGAGKLLDNHTVEITGQEGSKESVTARDILIATGGRAYVPDIPGAELGITSDEALNLTELPKKMVIVGSGYIAVEFAGIFAGLGVEVDLVYRQALPLRGFDDDIRSTVYSNLKERGINQISSCQLVSLDKQSDGRLLLRTSTEELETDVVIFATGRIPNTTRPKLGLESVGVELSATGAIKVDEYSRTTVSNIWAVGDVTDRVNLTPVALMEGMAFVDTVVRGNPTKPDYENIPCAVFSQPPVATVGLSENDAIMRGVRCDVFMSSFTPMKYSLSGRKEKALMKLVVDSVSQRVLGVHMVGPDAAEILQGFATALKCGATKQHFDQTVGIHPSSAEEFVTMRSLTRTVGGE</sequence>
<comment type="cofactor">
    <cofactor evidence="11">
        <name>FAD</name>
        <dbReference type="ChEBI" id="CHEBI:57692"/>
    </cofactor>
    <text evidence="11">Binds 1 FAD per subunit.</text>
</comment>
<feature type="binding site" evidence="11">
    <location>
        <position position="366"/>
    </location>
    <ligand>
        <name>FAD</name>
        <dbReference type="ChEBI" id="CHEBI:57692"/>
    </ligand>
</feature>
<dbReference type="AlphaFoldDB" id="A4RSW2"/>
<dbReference type="GO" id="GO:0050661">
    <property type="term" value="F:NADP binding"/>
    <property type="evidence" value="ECO:0007669"/>
    <property type="project" value="InterPro"/>
</dbReference>
<evidence type="ECO:0000256" key="13">
    <source>
        <dbReference type="RuleBase" id="RU003691"/>
    </source>
</evidence>
<dbReference type="SUPFAM" id="SSF51905">
    <property type="entry name" value="FAD/NAD(P)-binding domain"/>
    <property type="match status" value="1"/>
</dbReference>
<dbReference type="GO" id="GO:0050660">
    <property type="term" value="F:flavin adenine dinucleotide binding"/>
    <property type="evidence" value="ECO:0007669"/>
    <property type="project" value="InterPro"/>
</dbReference>
<dbReference type="FunFam" id="3.50.50.60:FF:000051">
    <property type="entry name" value="Glutathione reductase"/>
    <property type="match status" value="1"/>
</dbReference>
<evidence type="ECO:0000256" key="4">
    <source>
        <dbReference type="ARBA" id="ARBA00022827"/>
    </source>
</evidence>
<evidence type="ECO:0000256" key="12">
    <source>
        <dbReference type="PIRSR" id="PIRSR000350-4"/>
    </source>
</evidence>
<dbReference type="PRINTS" id="PR00368">
    <property type="entry name" value="FADPNR"/>
</dbReference>
<dbReference type="Proteomes" id="UP000001568">
    <property type="component" value="Chromosome 2"/>
</dbReference>
<feature type="domain" description="Pyridine nucleotide-disulphide oxidoreductase dimerisation" evidence="15">
    <location>
        <begin position="401"/>
        <end position="509"/>
    </location>
</feature>
<feature type="disulfide bond" description="Redox-active" evidence="12">
    <location>
        <begin position="100"/>
        <end position="105"/>
    </location>
</feature>
<feature type="active site" description="Proton acceptor" evidence="10">
    <location>
        <position position="499"/>
    </location>
</feature>
<dbReference type="eggNOG" id="KOG0405">
    <property type="taxonomic scope" value="Eukaryota"/>
</dbReference>
<comment type="similarity">
    <text evidence="1 13">Belongs to the class-I pyridine nucleotide-disulfide oxidoreductase family.</text>
</comment>
<evidence type="ECO:0000256" key="11">
    <source>
        <dbReference type="PIRSR" id="PIRSR000350-3"/>
    </source>
</evidence>
<evidence type="ECO:0000256" key="2">
    <source>
        <dbReference type="ARBA" id="ARBA00011738"/>
    </source>
</evidence>
<dbReference type="InterPro" id="IPR036188">
    <property type="entry name" value="FAD/NAD-bd_sf"/>
</dbReference>
<keyword evidence="3 13" id="KW-0285">Flavoprotein</keyword>
<dbReference type="InterPro" id="IPR016156">
    <property type="entry name" value="FAD/NAD-linked_Rdtase_dimer_sf"/>
</dbReference>
<proteinExistence type="inferred from homology"/>
<comment type="catalytic activity">
    <reaction evidence="9 14">
        <text>2 glutathione + NADP(+) = glutathione disulfide + NADPH + H(+)</text>
        <dbReference type="Rhea" id="RHEA:11740"/>
        <dbReference type="ChEBI" id="CHEBI:15378"/>
        <dbReference type="ChEBI" id="CHEBI:57783"/>
        <dbReference type="ChEBI" id="CHEBI:57925"/>
        <dbReference type="ChEBI" id="CHEBI:58297"/>
        <dbReference type="ChEBI" id="CHEBI:58349"/>
        <dbReference type="EC" id="1.8.1.7"/>
    </reaction>
</comment>
<dbReference type="EC" id="1.8.1.7" evidence="14"/>
<evidence type="ECO:0000256" key="6">
    <source>
        <dbReference type="ARBA" id="ARBA00023002"/>
    </source>
</evidence>
<dbReference type="InterPro" id="IPR001100">
    <property type="entry name" value="Pyr_nuc-diS_OxRdtase"/>
</dbReference>
<evidence type="ECO:0000256" key="1">
    <source>
        <dbReference type="ARBA" id="ARBA00007532"/>
    </source>
</evidence>
<dbReference type="OrthoDB" id="5956163at2759"/>
<dbReference type="GO" id="GO:0006749">
    <property type="term" value="P:glutathione metabolic process"/>
    <property type="evidence" value="ECO:0007669"/>
    <property type="project" value="InterPro"/>
</dbReference>
<dbReference type="KEGG" id="olu:OSTLU_24082"/>
<dbReference type="InterPro" id="IPR012999">
    <property type="entry name" value="Pyr_OxRdtase_I_AS"/>
</dbReference>
<feature type="domain" description="FAD/NAD(P)-binding" evidence="16">
    <location>
        <begin position="53"/>
        <end position="381"/>
    </location>
</feature>
<name>A4RSW2_OSTLU</name>
<dbReference type="PANTHER" id="PTHR42737">
    <property type="entry name" value="GLUTATHIONE REDUCTASE"/>
    <property type="match status" value="1"/>
</dbReference>
<keyword evidence="5 14" id="KW-0521">NADP</keyword>
<dbReference type="GeneID" id="5000428"/>
<keyword evidence="11" id="KW-0520">NAD</keyword>
<dbReference type="PIRSF" id="PIRSF000350">
    <property type="entry name" value="Mercury_reductase_MerA"/>
    <property type="match status" value="1"/>
</dbReference>
<gene>
    <name evidence="17" type="primary">GSR1</name>
    <name evidence="17" type="ORF">OSTLU_24082</name>
</gene>
<dbReference type="SUPFAM" id="SSF55424">
    <property type="entry name" value="FAD/NAD-linked reductases, dimerisation (C-terminal) domain"/>
    <property type="match status" value="1"/>
</dbReference>
<dbReference type="GO" id="GO:0009860">
    <property type="term" value="P:pollen tube growth"/>
    <property type="evidence" value="ECO:0007669"/>
    <property type="project" value="EnsemblPlants"/>
</dbReference>
<feature type="binding site" evidence="11">
    <location>
        <position position="323"/>
    </location>
    <ligand>
        <name>NAD(+)</name>
        <dbReference type="ChEBI" id="CHEBI:57540"/>
    </ligand>
</feature>
<evidence type="ECO:0000313" key="18">
    <source>
        <dbReference type="Proteomes" id="UP000001568"/>
    </source>
</evidence>
<evidence type="ECO:0000256" key="14">
    <source>
        <dbReference type="RuleBase" id="RU365040"/>
    </source>
</evidence>
<dbReference type="Gene3D" id="3.30.390.30">
    <property type="match status" value="1"/>
</dbReference>
<evidence type="ECO:0000313" key="17">
    <source>
        <dbReference type="EMBL" id="ABO94468.1"/>
    </source>
</evidence>
<dbReference type="HOGENOM" id="CLU_016755_2_3_1"/>
<evidence type="ECO:0000256" key="5">
    <source>
        <dbReference type="ARBA" id="ARBA00022857"/>
    </source>
</evidence>
<dbReference type="PROSITE" id="PS00076">
    <property type="entry name" value="PYRIDINE_REDOX_1"/>
    <property type="match status" value="1"/>
</dbReference>
<dbReference type="Pfam" id="PF02852">
    <property type="entry name" value="Pyr_redox_dim"/>
    <property type="match status" value="1"/>
</dbReference>